<feature type="compositionally biased region" description="Polar residues" evidence="2">
    <location>
        <begin position="1033"/>
        <end position="1043"/>
    </location>
</feature>
<evidence type="ECO:0000259" key="3">
    <source>
        <dbReference type="PROSITE" id="PS51232"/>
    </source>
</evidence>
<dbReference type="SMART" id="SM01139">
    <property type="entry name" value="Drf_FH3"/>
    <property type="match status" value="1"/>
</dbReference>
<evidence type="ECO:0000313" key="6">
    <source>
        <dbReference type="Proteomes" id="UP001162480"/>
    </source>
</evidence>
<dbReference type="Gene3D" id="1.20.58.2220">
    <property type="entry name" value="Formin, FH2 domain"/>
    <property type="match status" value="1"/>
</dbReference>
<dbReference type="SUPFAM" id="SSF101447">
    <property type="entry name" value="Formin homology 2 domain (FH2 domain)"/>
    <property type="match status" value="1"/>
</dbReference>
<feature type="compositionally biased region" description="Basic and acidic residues" evidence="2">
    <location>
        <begin position="1052"/>
        <end position="1070"/>
    </location>
</feature>
<dbReference type="GO" id="GO:0031267">
    <property type="term" value="F:small GTPase binding"/>
    <property type="evidence" value="ECO:0007669"/>
    <property type="project" value="InterPro"/>
</dbReference>
<dbReference type="InterPro" id="IPR010472">
    <property type="entry name" value="FH3_dom"/>
</dbReference>
<keyword evidence="1" id="KW-0175">Coiled coil</keyword>
<sequence length="1102" mass="124953">MDESIYDVFVVNVQKTVEECIALACTPSMNSLYTLKSNIENATSSWLSDFLENGGLTCLLDSLCAMTIQGPSNFSDAILQFDCLNCITTVLSTDVGMMHILELPNGLKKLTSALNTNHSMTKKELFEILSVLCMFSPQSYYGVLEALNYYKKETDQAHRFSILVTEITQTETVAYKCTILTAINCIINGNLSLQGRNKIRNEFISLGLLDCLCVLHAEEFDKDFQIQIEAFYSQKHKDEEDMQTKFEMDYQSPSALLDSIIEKTLGTPKYVSFLHILQDLLSLEYNSGNEENSEKWQLIENLIPKIQSGEKPVWTDGQKCKKVYDKDLDILKEDNFIHSLCEGSSDSQEGNAAPVIKYPFGTEKNLFDTNCDKLLLWMCFTPSKKLKKIHWSKIAPKEIERSDNCIWRSSNDFLPIIPNFSKMEELFYSNIPVENTHLVGMQTLMNVTLFLTRSEYDAEDLVSALQENNVASIPQDTLSSLIKILPTKEEVAALRSYQGERLLLHPTEQFLIELSDVKDFHLILRGHFLQSEFLIKFVKLRTSIRSMVDACKTVLEDAGLRGFLHLILGAGNYLNQESCYGCAYGFKLSSLLEVSKIKATEFSYFNLLHHLVELAEENDDQVLMFTADADILEKAATCCLDETRNEVTALSNSLKQFLKELSQADQEVNNLFSIFIKDVKLLFGELQTRLRLLRTLAHKVAGYFCENVDDFSLQKCFQDLHAFYEAVKKCRTENHFLKKQHTLAEDRKKEIKSHLTKKKLSLQFGLDADACSSALENKKGPMDRILQEVHGGNFEKFAGKPHNLISTPARGDASKHHLNFSRISFAGSQIKLPEDEDEFDETLTDFRIPQKNKVSSANTMPFKYYTGPFTKVSQATCSESSSKPFRKTHVRSQSDFTDSIVSGENQWHKYKEMCEVKNGAILKAPLARPESLFTLESLNLETPSNTLTKKEVSTVQEMPVLFQLSPDNKPKKSDRRSSFGNFISRLSKAVLKPRNTNQARVNKAPSKLSIEKSKDKAEKICPQMKIQDKENSLKPNNTNQRNLGQKAPRSSLGKDKNIKTVPPKKNETKRNSARTAKSPVLSSNINNKPLCVREGRQVKSRK</sequence>
<dbReference type="InterPro" id="IPR014768">
    <property type="entry name" value="GBD/FH3_dom"/>
</dbReference>
<reference evidence="5" key="1">
    <citation type="submission" date="2023-08" db="EMBL/GenBank/DDBJ databases">
        <authorList>
            <person name="Alioto T."/>
            <person name="Alioto T."/>
            <person name="Gomez Garrido J."/>
        </authorList>
    </citation>
    <scope>NUCLEOTIDE SEQUENCE</scope>
</reference>
<evidence type="ECO:0000256" key="2">
    <source>
        <dbReference type="SAM" id="MobiDB-lite"/>
    </source>
</evidence>
<dbReference type="AlphaFoldDB" id="A0AA36BDU4"/>
<dbReference type="InterPro" id="IPR042201">
    <property type="entry name" value="FH2_Formin_sf"/>
</dbReference>
<evidence type="ECO:0000256" key="1">
    <source>
        <dbReference type="SAM" id="Coils"/>
    </source>
</evidence>
<dbReference type="PROSITE" id="PS51232">
    <property type="entry name" value="GBD_FH3"/>
    <property type="match status" value="1"/>
</dbReference>
<dbReference type="InterPro" id="IPR010473">
    <property type="entry name" value="GTPase-bd"/>
</dbReference>
<dbReference type="PANTHER" id="PTHR46345:SF8">
    <property type="entry name" value="FORMIN 3, ISOFORM B"/>
    <property type="match status" value="1"/>
</dbReference>
<dbReference type="Pfam" id="PF06367">
    <property type="entry name" value="Drf_FH3"/>
    <property type="match status" value="1"/>
</dbReference>
<dbReference type="PANTHER" id="PTHR46345">
    <property type="entry name" value="INVERTED FORMIN-2"/>
    <property type="match status" value="1"/>
</dbReference>
<dbReference type="SMART" id="SM00498">
    <property type="entry name" value="FH2"/>
    <property type="match status" value="1"/>
</dbReference>
<dbReference type="SMART" id="SM01140">
    <property type="entry name" value="Drf_GBD"/>
    <property type="match status" value="1"/>
</dbReference>
<dbReference type="InterPro" id="IPR011989">
    <property type="entry name" value="ARM-like"/>
</dbReference>
<organism evidence="5 6">
    <name type="scientific">Octopus vulgaris</name>
    <name type="common">Common octopus</name>
    <dbReference type="NCBI Taxonomy" id="6645"/>
    <lineage>
        <taxon>Eukaryota</taxon>
        <taxon>Metazoa</taxon>
        <taxon>Spiralia</taxon>
        <taxon>Lophotrochozoa</taxon>
        <taxon>Mollusca</taxon>
        <taxon>Cephalopoda</taxon>
        <taxon>Coleoidea</taxon>
        <taxon>Octopodiformes</taxon>
        <taxon>Octopoda</taxon>
        <taxon>Incirrata</taxon>
        <taxon>Octopodidae</taxon>
        <taxon>Octopus</taxon>
    </lineage>
</organism>
<evidence type="ECO:0000259" key="4">
    <source>
        <dbReference type="PROSITE" id="PS51444"/>
    </source>
</evidence>
<feature type="region of interest" description="Disordered" evidence="2">
    <location>
        <begin position="993"/>
        <end position="1102"/>
    </location>
</feature>
<dbReference type="Gene3D" id="1.10.238.150">
    <property type="entry name" value="Formin, FH3 diaphanous domain"/>
    <property type="match status" value="1"/>
</dbReference>
<feature type="domain" description="GBD/FH3" evidence="3">
    <location>
        <begin position="1"/>
        <end position="314"/>
    </location>
</feature>
<gene>
    <name evidence="5" type="ORF">OCTVUL_1B015298</name>
</gene>
<feature type="coiled-coil region" evidence="1">
    <location>
        <begin position="640"/>
        <end position="667"/>
    </location>
</feature>
<name>A0AA36BDU4_OCTVU</name>
<dbReference type="InterPro" id="IPR015425">
    <property type="entry name" value="FH2_Formin"/>
</dbReference>
<protein>
    <submittedName>
        <fullName evidence="5">Inverted formin-2-like isoform X1</fullName>
    </submittedName>
</protein>
<dbReference type="Pfam" id="PF06371">
    <property type="entry name" value="Drf_GBD"/>
    <property type="match status" value="1"/>
</dbReference>
<feature type="domain" description="FH2" evidence="4">
    <location>
        <begin position="376"/>
        <end position="753"/>
    </location>
</feature>
<feature type="compositionally biased region" description="Basic and acidic residues" evidence="2">
    <location>
        <begin position="1009"/>
        <end position="1019"/>
    </location>
</feature>
<keyword evidence="6" id="KW-1185">Reference proteome</keyword>
<dbReference type="Proteomes" id="UP001162480">
    <property type="component" value="Chromosome 13"/>
</dbReference>
<dbReference type="Pfam" id="PF02181">
    <property type="entry name" value="FH2"/>
    <property type="match status" value="1"/>
</dbReference>
<feature type="compositionally biased region" description="Basic and acidic residues" evidence="2">
    <location>
        <begin position="1091"/>
        <end position="1102"/>
    </location>
</feature>
<dbReference type="PROSITE" id="PS51444">
    <property type="entry name" value="FH2"/>
    <property type="match status" value="1"/>
</dbReference>
<dbReference type="Gene3D" id="1.25.10.10">
    <property type="entry name" value="Leucine-rich Repeat Variant"/>
    <property type="match status" value="1"/>
</dbReference>
<dbReference type="GO" id="GO:0003779">
    <property type="term" value="F:actin binding"/>
    <property type="evidence" value="ECO:0007669"/>
    <property type="project" value="InterPro"/>
</dbReference>
<evidence type="ECO:0000313" key="5">
    <source>
        <dbReference type="EMBL" id="CAI9731832.1"/>
    </source>
</evidence>
<dbReference type="SUPFAM" id="SSF48371">
    <property type="entry name" value="ARM repeat"/>
    <property type="match status" value="1"/>
</dbReference>
<accession>A0AA36BDU4</accession>
<dbReference type="GO" id="GO:0030036">
    <property type="term" value="P:actin cytoskeleton organization"/>
    <property type="evidence" value="ECO:0007669"/>
    <property type="project" value="InterPro"/>
</dbReference>
<dbReference type="EMBL" id="OX597826">
    <property type="protein sequence ID" value="CAI9731832.1"/>
    <property type="molecule type" value="Genomic_DNA"/>
</dbReference>
<dbReference type="InterPro" id="IPR016024">
    <property type="entry name" value="ARM-type_fold"/>
</dbReference>
<proteinExistence type="predicted"/>